<evidence type="ECO:0000313" key="2">
    <source>
        <dbReference type="Proteomes" id="UP001304671"/>
    </source>
</evidence>
<dbReference type="Proteomes" id="UP001304671">
    <property type="component" value="Unassembled WGS sequence"/>
</dbReference>
<dbReference type="EMBL" id="JAYFUL010000028">
    <property type="protein sequence ID" value="MEA5259264.1"/>
    <property type="molecule type" value="Genomic_DNA"/>
</dbReference>
<keyword evidence="2" id="KW-1185">Reference proteome</keyword>
<proteinExistence type="predicted"/>
<accession>A0ABU5QRF6</accession>
<name>A0ABU5QRF6_9BACT</name>
<reference evidence="1 2" key="1">
    <citation type="submission" date="2023-12" db="EMBL/GenBank/DDBJ databases">
        <title>Novel species of the genus Arcicella isolated from rivers.</title>
        <authorList>
            <person name="Lu H."/>
        </authorList>
    </citation>
    <scope>NUCLEOTIDE SEQUENCE [LARGE SCALE GENOMIC DNA]</scope>
    <source>
        <strain evidence="1 2">LMG 21963</strain>
    </source>
</reference>
<dbReference type="RefSeq" id="WP_323250771.1">
    <property type="nucleotide sequence ID" value="NZ_JAYFUL010000028.1"/>
</dbReference>
<sequence length="148" mass="17737">MNVYIIVEMQETDTVFEKLNVEKISMDKFLTERKLSVNYDQEKILNSLSTELSRKKNDVLIRYYHDIDSIVNLSNKLKENNHRLHTVFIPSPQQLLIRKEEELEFTRKHANWASFSASQIEEGYQEWIKIYEKIKQELPKYAIEVKEV</sequence>
<protein>
    <submittedName>
        <fullName evidence="1">Uncharacterized protein</fullName>
    </submittedName>
</protein>
<gene>
    <name evidence="1" type="ORF">VB264_15815</name>
</gene>
<organism evidence="1 2">
    <name type="scientific">Arcicella aquatica</name>
    <dbReference type="NCBI Taxonomy" id="217141"/>
    <lineage>
        <taxon>Bacteria</taxon>
        <taxon>Pseudomonadati</taxon>
        <taxon>Bacteroidota</taxon>
        <taxon>Cytophagia</taxon>
        <taxon>Cytophagales</taxon>
        <taxon>Flectobacillaceae</taxon>
        <taxon>Arcicella</taxon>
    </lineage>
</organism>
<evidence type="ECO:0000313" key="1">
    <source>
        <dbReference type="EMBL" id="MEA5259264.1"/>
    </source>
</evidence>
<comment type="caution">
    <text evidence="1">The sequence shown here is derived from an EMBL/GenBank/DDBJ whole genome shotgun (WGS) entry which is preliminary data.</text>
</comment>